<protein>
    <submittedName>
        <fullName evidence="1">Uncharacterized protein</fullName>
    </submittedName>
</protein>
<dbReference type="EMBL" id="HBUF01621034">
    <property type="protein sequence ID" value="CAG6780992.1"/>
    <property type="molecule type" value="Transcribed_RNA"/>
</dbReference>
<accession>A0A8D9BD23</accession>
<evidence type="ECO:0000313" key="1">
    <source>
        <dbReference type="EMBL" id="CAG6780992.1"/>
    </source>
</evidence>
<reference evidence="1" key="1">
    <citation type="submission" date="2021-05" db="EMBL/GenBank/DDBJ databases">
        <authorList>
            <person name="Alioto T."/>
            <person name="Alioto T."/>
            <person name="Gomez Garrido J."/>
        </authorList>
    </citation>
    <scope>NUCLEOTIDE SEQUENCE</scope>
</reference>
<proteinExistence type="predicted"/>
<dbReference type="AlphaFoldDB" id="A0A8D9BD23"/>
<sequence length="142" mass="16289">MTRSSSDYSVRMRPELNTLENSLTETMKELRKKNDEEVLEVFSYSPSESEAEESSSPEDWIAPALWNEEEDVVVEPDLHSFSFDPCTKELEPIVPLPSSEMESLGLSCHRFGSAGWSRSHSWSPKGNLCWWGVFLIERQSRD</sequence>
<name>A0A8D9BD23_9HEMI</name>
<organism evidence="1">
    <name type="scientific">Cacopsylla melanoneura</name>
    <dbReference type="NCBI Taxonomy" id="428564"/>
    <lineage>
        <taxon>Eukaryota</taxon>
        <taxon>Metazoa</taxon>
        <taxon>Ecdysozoa</taxon>
        <taxon>Arthropoda</taxon>
        <taxon>Hexapoda</taxon>
        <taxon>Insecta</taxon>
        <taxon>Pterygota</taxon>
        <taxon>Neoptera</taxon>
        <taxon>Paraneoptera</taxon>
        <taxon>Hemiptera</taxon>
        <taxon>Sternorrhyncha</taxon>
        <taxon>Psylloidea</taxon>
        <taxon>Psyllidae</taxon>
        <taxon>Psyllinae</taxon>
        <taxon>Cacopsylla</taxon>
    </lineage>
</organism>